<evidence type="ECO:0000256" key="1">
    <source>
        <dbReference type="SAM" id="SignalP"/>
    </source>
</evidence>
<proteinExistence type="predicted"/>
<dbReference type="GeneID" id="63717287"/>
<dbReference type="InterPro" id="IPR053183">
    <property type="entry name" value="ASL1"/>
</dbReference>
<organism evidence="3 4">
    <name type="scientific">Drechmeria coniospora</name>
    <name type="common">Nematophagous fungus</name>
    <name type="synonym">Meria coniospora</name>
    <dbReference type="NCBI Taxonomy" id="98403"/>
    <lineage>
        <taxon>Eukaryota</taxon>
        <taxon>Fungi</taxon>
        <taxon>Dikarya</taxon>
        <taxon>Ascomycota</taxon>
        <taxon>Pezizomycotina</taxon>
        <taxon>Sordariomycetes</taxon>
        <taxon>Hypocreomycetidae</taxon>
        <taxon>Hypocreales</taxon>
        <taxon>Ophiocordycipitaceae</taxon>
        <taxon>Drechmeria</taxon>
    </lineage>
</organism>
<dbReference type="RefSeq" id="XP_040656984.1">
    <property type="nucleotide sequence ID" value="XM_040801951.1"/>
</dbReference>
<dbReference type="GO" id="GO:0071966">
    <property type="term" value="P:fungal-type cell wall polysaccharide metabolic process"/>
    <property type="evidence" value="ECO:0007669"/>
    <property type="project" value="TreeGrafter"/>
</dbReference>
<keyword evidence="4" id="KW-1185">Reference proteome</keyword>
<dbReference type="STRING" id="98403.A0A151GKU8"/>
<dbReference type="Pfam" id="PF11790">
    <property type="entry name" value="Glyco_hydro_cc"/>
    <property type="match status" value="1"/>
</dbReference>
<dbReference type="InParanoid" id="A0A151GKU8"/>
<dbReference type="InterPro" id="IPR024655">
    <property type="entry name" value="Asl1_glyco_hydro_catalytic"/>
</dbReference>
<protein>
    <recommendedName>
        <fullName evidence="2">Asl1-like glycosyl hydrolase catalytic domain-containing protein</fullName>
    </recommendedName>
</protein>
<dbReference type="AlphaFoldDB" id="A0A151GKU8"/>
<dbReference type="Proteomes" id="UP000076580">
    <property type="component" value="Chromosome 02"/>
</dbReference>
<evidence type="ECO:0000259" key="2">
    <source>
        <dbReference type="Pfam" id="PF11790"/>
    </source>
</evidence>
<comment type="caution">
    <text evidence="3">The sequence shown here is derived from an EMBL/GenBank/DDBJ whole genome shotgun (WGS) entry which is preliminary data.</text>
</comment>
<dbReference type="SUPFAM" id="SSF51445">
    <property type="entry name" value="(Trans)glycosidases"/>
    <property type="match status" value="1"/>
</dbReference>
<evidence type="ECO:0000313" key="3">
    <source>
        <dbReference type="EMBL" id="KYK57632.1"/>
    </source>
</evidence>
<feature type="domain" description="Asl1-like glycosyl hydrolase catalytic" evidence="2">
    <location>
        <begin position="124"/>
        <end position="351"/>
    </location>
</feature>
<dbReference type="Gene3D" id="3.20.20.80">
    <property type="entry name" value="Glycosidases"/>
    <property type="match status" value="1"/>
</dbReference>
<keyword evidence="1" id="KW-0732">Signal</keyword>
<dbReference type="GO" id="GO:0009277">
    <property type="term" value="C:fungal-type cell wall"/>
    <property type="evidence" value="ECO:0007669"/>
    <property type="project" value="TreeGrafter"/>
</dbReference>
<dbReference type="EMBL" id="LAYC01000002">
    <property type="protein sequence ID" value="KYK57632.1"/>
    <property type="molecule type" value="Genomic_DNA"/>
</dbReference>
<dbReference type="InterPro" id="IPR017853">
    <property type="entry name" value="GH"/>
</dbReference>
<reference evidence="3 4" key="1">
    <citation type="journal article" date="2016" name="Sci. Rep.">
        <title>Insights into Adaptations to a Near-Obligate Nematode Endoparasitic Lifestyle from the Finished Genome of Drechmeria coniospora.</title>
        <authorList>
            <person name="Zhang L."/>
            <person name="Zhou Z."/>
            <person name="Guo Q."/>
            <person name="Fokkens L."/>
            <person name="Miskei M."/>
            <person name="Pocsi I."/>
            <person name="Zhang W."/>
            <person name="Chen M."/>
            <person name="Wang L."/>
            <person name="Sun Y."/>
            <person name="Donzelli B.G."/>
            <person name="Gibson D.M."/>
            <person name="Nelson D.R."/>
            <person name="Luo J.G."/>
            <person name="Rep M."/>
            <person name="Liu H."/>
            <person name="Yang S."/>
            <person name="Wang J."/>
            <person name="Krasnoff S.B."/>
            <person name="Xu Y."/>
            <person name="Molnar I."/>
            <person name="Lin M."/>
        </authorList>
    </citation>
    <scope>NUCLEOTIDE SEQUENCE [LARGE SCALE GENOMIC DNA]</scope>
    <source>
        <strain evidence="3 4">ARSEF 6962</strain>
    </source>
</reference>
<sequence>MIVQNVLTLVAFTALSQQALAFNPYRYVLRHAADKRAVRIVTEWETKHVIVHQGAVTPATQAVADGSSANVAQATLTASYASAVALSSSSTSAAAAATQNPYRNGTSSVGGANNSSMPFPSKRGLAYNDVSMANLLGASCPTCSWAYDWAASTTGLSSNLNYVPMLWGDQSDRASTWDSNAEKAIASGSKALFSFNEPDHTGQANLSPQQAAASHTKYMNKYAGRILIGAPAITNSGNANEGIQWLQNFVSVCNSQSEKCHYDFCNVHWYSEAEYASTLFDHLEAANKACGGKPIWLTEFAPTAGDTEGFLRSVVPKLDALGYLHAYSYFMVKTGSLMSSANSISSLGKLYASI</sequence>
<gene>
    <name evidence="3" type="ORF">DCS_04644</name>
</gene>
<feature type="signal peptide" evidence="1">
    <location>
        <begin position="1"/>
        <end position="21"/>
    </location>
</feature>
<evidence type="ECO:0000313" key="4">
    <source>
        <dbReference type="Proteomes" id="UP000076580"/>
    </source>
</evidence>
<name>A0A151GKU8_DRECN</name>
<feature type="chain" id="PRO_5007580687" description="Asl1-like glycosyl hydrolase catalytic domain-containing protein" evidence="1">
    <location>
        <begin position="22"/>
        <end position="354"/>
    </location>
</feature>
<dbReference type="PANTHER" id="PTHR34154">
    <property type="entry name" value="ALKALI-SENSITIVE LINKAGE PROTEIN 1"/>
    <property type="match status" value="1"/>
</dbReference>
<dbReference type="PANTHER" id="PTHR34154:SF10">
    <property type="entry name" value="ASL1-LIKE GLYCOSYL HYDROLASE CATALYTIC DOMAIN-CONTAINING PROTEIN"/>
    <property type="match status" value="1"/>
</dbReference>
<accession>A0A151GKU8</accession>
<dbReference type="OrthoDB" id="43654at2759"/>